<dbReference type="EMBL" id="CP042161">
    <property type="protein sequence ID" value="QDS32519.1"/>
    <property type="molecule type" value="Genomic_DNA"/>
</dbReference>
<proteinExistence type="predicted"/>
<dbReference type="AlphaFoldDB" id="A0A517I0T9"/>
<evidence type="ECO:0000313" key="3">
    <source>
        <dbReference type="EMBL" id="QDS32519.1"/>
    </source>
</evidence>
<name>A0A517I0T9_BREBE</name>
<sequence>MGYVLKDARITHISLVDKGANGRPFAIIKEEGKEPLQKDIRIAKADKAKQIVYGVVYEPDTEDAHEDQMTVEEIEKAAHGFMERQNTYNIDKQHDLDVDKGYVVESYIAPVDMELGDQEIKKGSWVAGVKVTDADTWEQIEKGEITGFSMWGVGKREKVEGASSDTDDETVEKGLLHSIAKALTRIVKGQVKDKYERDKQSNDFWTAWHSFSSTVQRYNWQTDRYEFESDPEKAREAIQDFADILQEILGATDIAKALGKPPEQIAKAGKKLSAARLDKLKQAHTTITDLLAEVDDQVGDGEEVDMKPEDIQKAVAAAMEPITKQLTDLQSEVTELKKAEGGAGDEGQQTDPATAALTEAVAKALEPISKQMETLGNEVQLIKNARGSSQQQPGTDPIQKNDDDSSFSGLL</sequence>
<evidence type="ECO:0000256" key="1">
    <source>
        <dbReference type="SAM" id="MobiDB-lite"/>
    </source>
</evidence>
<gene>
    <name evidence="3" type="ORF">FPS98_00150</name>
</gene>
<reference evidence="3 4" key="1">
    <citation type="submission" date="2019-07" db="EMBL/GenBank/DDBJ databases">
        <title>Characterization of Brevibacillus brevis HK544, as a potential biocontrol agent.</title>
        <authorList>
            <person name="Kim H."/>
        </authorList>
    </citation>
    <scope>NUCLEOTIDE SEQUENCE [LARGE SCALE GENOMIC DNA]</scope>
    <source>
        <strain evidence="3 4">HK544</strain>
    </source>
</reference>
<evidence type="ECO:0000313" key="4">
    <source>
        <dbReference type="Proteomes" id="UP000317713"/>
    </source>
</evidence>
<feature type="region of interest" description="Disordered" evidence="1">
    <location>
        <begin position="376"/>
        <end position="411"/>
    </location>
</feature>
<dbReference type="Pfam" id="PF14550">
    <property type="entry name" value="Peptidase_S78_2"/>
    <property type="match status" value="1"/>
</dbReference>
<feature type="domain" description="Phage-like element PBSX protein XkdF" evidence="2">
    <location>
        <begin position="42"/>
        <end position="156"/>
    </location>
</feature>
<accession>A0A517I0T9</accession>
<organism evidence="3 4">
    <name type="scientific">Brevibacillus brevis</name>
    <name type="common">Bacillus brevis</name>
    <dbReference type="NCBI Taxonomy" id="1393"/>
    <lineage>
        <taxon>Bacteria</taxon>
        <taxon>Bacillati</taxon>
        <taxon>Bacillota</taxon>
        <taxon>Bacilli</taxon>
        <taxon>Bacillales</taxon>
        <taxon>Paenibacillaceae</taxon>
        <taxon>Brevibacillus</taxon>
    </lineage>
</organism>
<protein>
    <submittedName>
        <fullName evidence="3">Terminase</fullName>
    </submittedName>
</protein>
<dbReference type="Proteomes" id="UP000317713">
    <property type="component" value="Chromosome"/>
</dbReference>
<dbReference type="InterPro" id="IPR027924">
    <property type="entry name" value="XkdF"/>
</dbReference>
<dbReference type="RefSeq" id="WP_144612413.1">
    <property type="nucleotide sequence ID" value="NZ_CP042161.1"/>
</dbReference>
<evidence type="ECO:0000259" key="2">
    <source>
        <dbReference type="Pfam" id="PF14550"/>
    </source>
</evidence>